<reference evidence="1 2" key="1">
    <citation type="submission" date="2018-03" db="EMBL/GenBank/DDBJ databases">
        <title>Bacteriophage NCPPB3778 and a type I-E CRISPR drive the evolution of the US Biological Select Agent, Rathayibacter toxicus.</title>
        <authorList>
            <person name="Davis E.W.II."/>
            <person name="Tabima J.F."/>
            <person name="Weisberg A.J."/>
            <person name="Dantas Lopes L."/>
            <person name="Wiseman M.S."/>
            <person name="Wiseman M.S."/>
            <person name="Pupko T."/>
            <person name="Belcher M.S."/>
            <person name="Sechler A.J."/>
            <person name="Tancos M.A."/>
            <person name="Schroeder B.K."/>
            <person name="Murray T.D."/>
            <person name="Luster D.G."/>
            <person name="Schneider W.L."/>
            <person name="Rogers E."/>
            <person name="Andreote F.D."/>
            <person name="Grunwald N.J."/>
            <person name="Putnam M.L."/>
            <person name="Chang J.H."/>
        </authorList>
    </citation>
    <scope>NUCLEOTIDE SEQUENCE [LARGE SCALE GENOMIC DNA]</scope>
    <source>
        <strain evidence="1 2">NCCPB 2253</strain>
    </source>
</reference>
<accession>A0AAD1AE73</accession>
<dbReference type="AlphaFoldDB" id="A0AAD1AE73"/>
<evidence type="ECO:0000313" key="1">
    <source>
        <dbReference type="EMBL" id="AZZ54999.1"/>
    </source>
</evidence>
<dbReference type="Proteomes" id="UP000283946">
    <property type="component" value="Chromosome"/>
</dbReference>
<name>A0AAD1AE73_9MICO</name>
<proteinExistence type="predicted"/>
<dbReference type="KEGG" id="ria:C7V51_03180"/>
<gene>
    <name evidence="1" type="ORF">C7V51_03180</name>
</gene>
<sequence>MLRSRSNREEGTGRIVREIAGEDELLLPAGPPVKERHELVVRVRTRRASAVRGDPFAVSLESGDPADVDAGTPARQLRVQSVDPVRSEIVDRVLPPLPLNPVGDSPRLGGVVLAGGRGRAVVEIEPG</sequence>
<dbReference type="EMBL" id="CP028130">
    <property type="protein sequence ID" value="AZZ54999.1"/>
    <property type="molecule type" value="Genomic_DNA"/>
</dbReference>
<evidence type="ECO:0000313" key="2">
    <source>
        <dbReference type="Proteomes" id="UP000283946"/>
    </source>
</evidence>
<protein>
    <submittedName>
        <fullName evidence="1">Uncharacterized protein</fullName>
    </submittedName>
</protein>
<organism evidence="1 2">
    <name type="scientific">Rathayibacter iranicus</name>
    <dbReference type="NCBI Taxonomy" id="59737"/>
    <lineage>
        <taxon>Bacteria</taxon>
        <taxon>Bacillati</taxon>
        <taxon>Actinomycetota</taxon>
        <taxon>Actinomycetes</taxon>
        <taxon>Micrococcales</taxon>
        <taxon>Microbacteriaceae</taxon>
        <taxon>Rathayibacter</taxon>
    </lineage>
</organism>